<organism evidence="1 2">
    <name type="scientific">Goodea atripinnis</name>
    <dbReference type="NCBI Taxonomy" id="208336"/>
    <lineage>
        <taxon>Eukaryota</taxon>
        <taxon>Metazoa</taxon>
        <taxon>Chordata</taxon>
        <taxon>Craniata</taxon>
        <taxon>Vertebrata</taxon>
        <taxon>Euteleostomi</taxon>
        <taxon>Actinopterygii</taxon>
        <taxon>Neopterygii</taxon>
        <taxon>Teleostei</taxon>
        <taxon>Neoteleostei</taxon>
        <taxon>Acanthomorphata</taxon>
        <taxon>Ovalentaria</taxon>
        <taxon>Atherinomorphae</taxon>
        <taxon>Cyprinodontiformes</taxon>
        <taxon>Goodeidae</taxon>
        <taxon>Goodea</taxon>
    </lineage>
</organism>
<dbReference type="EMBL" id="JAHRIO010000344">
    <property type="protein sequence ID" value="MEQ2157941.1"/>
    <property type="molecule type" value="Genomic_DNA"/>
</dbReference>
<comment type="caution">
    <text evidence="1">The sequence shown here is derived from an EMBL/GenBank/DDBJ whole genome shotgun (WGS) entry which is preliminary data.</text>
</comment>
<evidence type="ECO:0000313" key="1">
    <source>
        <dbReference type="EMBL" id="MEQ2157941.1"/>
    </source>
</evidence>
<proteinExistence type="predicted"/>
<accession>A0ABV0MFR2</accession>
<sequence>MPPRYQFPSSWLKLCKSLCKHCSNLSSCFLLLSGHVDHNFGFTTFTFGLKNHGTQLPAASASSNYPPACPLSNFTGSTPSDPPDRCLRIVPQEPPVSIIYLEITSPRVWTRRPENASFGRIKRTVFPLEIIKLLKLTCVLE</sequence>
<name>A0ABV0MFR2_9TELE</name>
<keyword evidence="2" id="KW-1185">Reference proteome</keyword>
<dbReference type="Proteomes" id="UP001476798">
    <property type="component" value="Unassembled WGS sequence"/>
</dbReference>
<evidence type="ECO:0000313" key="2">
    <source>
        <dbReference type="Proteomes" id="UP001476798"/>
    </source>
</evidence>
<gene>
    <name evidence="1" type="ORF">GOODEAATRI_007009</name>
</gene>
<protein>
    <submittedName>
        <fullName evidence="1">Uncharacterized protein</fullName>
    </submittedName>
</protein>
<reference evidence="1 2" key="1">
    <citation type="submission" date="2021-06" db="EMBL/GenBank/DDBJ databases">
        <authorList>
            <person name="Palmer J.M."/>
        </authorList>
    </citation>
    <scope>NUCLEOTIDE SEQUENCE [LARGE SCALE GENOMIC DNA]</scope>
    <source>
        <strain evidence="1 2">GA_2019</strain>
        <tissue evidence="1">Muscle</tissue>
    </source>
</reference>